<comment type="catalytic activity">
    <reaction evidence="1">
        <text>Hydrolysis of DNA containing ring-opened 7-methylguanine residues, releasing 2,6-diamino-4-hydroxy-5-(N-methyl)formamidopyrimidine.</text>
        <dbReference type="EC" id="3.2.2.23"/>
    </reaction>
</comment>
<keyword evidence="8" id="KW-0378">Hydrolase</keyword>
<dbReference type="InterPro" id="IPR010979">
    <property type="entry name" value="Ribosomal_uS13-like_H2TH"/>
</dbReference>
<dbReference type="PANTHER" id="PTHR22993:SF9">
    <property type="entry name" value="FORMAMIDOPYRIMIDINE-DNA GLYCOSYLASE"/>
    <property type="match status" value="1"/>
</dbReference>
<dbReference type="GO" id="GO:0008270">
    <property type="term" value="F:zinc ion binding"/>
    <property type="evidence" value="ECO:0007669"/>
    <property type="project" value="UniProtKB-KW"/>
</dbReference>
<evidence type="ECO:0000256" key="6">
    <source>
        <dbReference type="ARBA" id="ARBA00022763"/>
    </source>
</evidence>
<dbReference type="CDD" id="cd08966">
    <property type="entry name" value="EcFpg-like_N"/>
    <property type="match status" value="1"/>
</dbReference>
<evidence type="ECO:0000256" key="1">
    <source>
        <dbReference type="ARBA" id="ARBA00001668"/>
    </source>
</evidence>
<comment type="catalytic activity">
    <reaction evidence="15">
        <text>2'-deoxyribonucleotide-(2'-deoxyribose 5'-phosphate)-2'-deoxyribonucleotide-DNA = a 3'-end 2'-deoxyribonucleotide-(2,3-dehydro-2,3-deoxyribose 5'-phosphate)-DNA + a 5'-end 5'-phospho-2'-deoxyribonucleoside-DNA + H(+)</text>
        <dbReference type="Rhea" id="RHEA:66592"/>
        <dbReference type="Rhea" id="RHEA-COMP:13180"/>
        <dbReference type="Rhea" id="RHEA-COMP:16897"/>
        <dbReference type="Rhea" id="RHEA-COMP:17067"/>
        <dbReference type="ChEBI" id="CHEBI:15378"/>
        <dbReference type="ChEBI" id="CHEBI:136412"/>
        <dbReference type="ChEBI" id="CHEBI:157695"/>
        <dbReference type="ChEBI" id="CHEBI:167181"/>
        <dbReference type="EC" id="4.2.99.18"/>
    </reaction>
</comment>
<dbReference type="EMBL" id="MFDD01000008">
    <property type="protein sequence ID" value="OGE40558.1"/>
    <property type="molecule type" value="Genomic_DNA"/>
</dbReference>
<keyword evidence="7 16" id="KW-0863">Zinc-finger</keyword>
<evidence type="ECO:0000256" key="12">
    <source>
        <dbReference type="ARBA" id="ARBA00023239"/>
    </source>
</evidence>
<dbReference type="InterPro" id="IPR015887">
    <property type="entry name" value="DNA_glyclase_Znf_dom_DNA_BS"/>
</dbReference>
<sequence length="313" mass="35068">MPELPEVEVIRRGLEKKIVGLQIKKIEILNAKTFEGDPQLVTGATVTGVWRKAKILGIDLVRKSLIVERRSKNKDDNRSTTDDTLTLLFHLKMTGQLVLVPKHKLRTTNHEPLIGGHPTLDMLGEMPNKSTRAIITFADGTKLYFNDQRKFGWIKLVNRESLIDNQFLKNLGPEPLEKKFTWRVLKERLLHHPSLPVKVGLMDQTAVAGIGNIYAAEACFNAKIDPRKKVRVLSDDEYSALTKGIKDALLASIKYGGSSRAHYVNSDGEKGYFLKFAHVYNRAGDPCTVCGSIIQKIAQAGRSTFFCAKCQKI</sequence>
<dbReference type="SUPFAM" id="SSF57716">
    <property type="entry name" value="Glucocorticoid receptor-like (DNA-binding domain)"/>
    <property type="match status" value="1"/>
</dbReference>
<evidence type="ECO:0000256" key="11">
    <source>
        <dbReference type="ARBA" id="ARBA00023204"/>
    </source>
</evidence>
<dbReference type="NCBIfam" id="NF002211">
    <property type="entry name" value="PRK01103.1"/>
    <property type="match status" value="1"/>
</dbReference>
<proteinExistence type="inferred from homology"/>
<dbReference type="PROSITE" id="PS51066">
    <property type="entry name" value="ZF_FPG_2"/>
    <property type="match status" value="1"/>
</dbReference>
<comment type="caution">
    <text evidence="19">The sequence shown here is derived from an EMBL/GenBank/DDBJ whole genome shotgun (WGS) entry which is preliminary data.</text>
</comment>
<feature type="domain" description="FPG-type" evidence="17">
    <location>
        <begin position="278"/>
        <end position="312"/>
    </location>
</feature>
<dbReference type="Pfam" id="PF06827">
    <property type="entry name" value="zf-FPG_IleRS"/>
    <property type="match status" value="1"/>
</dbReference>
<accession>A0A1F5KI47</accession>
<evidence type="ECO:0000256" key="2">
    <source>
        <dbReference type="ARBA" id="ARBA00001947"/>
    </source>
</evidence>
<dbReference type="InterPro" id="IPR000214">
    <property type="entry name" value="Znf_DNA_glyclase/AP_lyase"/>
</dbReference>
<gene>
    <name evidence="19" type="ORF">A3D25_00365</name>
</gene>
<dbReference type="PROSITE" id="PS51068">
    <property type="entry name" value="FPG_CAT"/>
    <property type="match status" value="1"/>
</dbReference>
<keyword evidence="6" id="KW-0227">DNA damage</keyword>
<dbReference type="SMART" id="SM00898">
    <property type="entry name" value="Fapy_DNA_glyco"/>
    <property type="match status" value="1"/>
</dbReference>
<keyword evidence="12" id="KW-0456">Lyase</keyword>
<evidence type="ECO:0000313" key="20">
    <source>
        <dbReference type="Proteomes" id="UP000177328"/>
    </source>
</evidence>
<evidence type="ECO:0000259" key="18">
    <source>
        <dbReference type="PROSITE" id="PS51068"/>
    </source>
</evidence>
<dbReference type="FunFam" id="1.10.8.50:FF:000003">
    <property type="entry name" value="Formamidopyrimidine-DNA glycosylase"/>
    <property type="match status" value="1"/>
</dbReference>
<evidence type="ECO:0000256" key="8">
    <source>
        <dbReference type="ARBA" id="ARBA00022801"/>
    </source>
</evidence>
<dbReference type="SUPFAM" id="SSF46946">
    <property type="entry name" value="S13-like H2TH domain"/>
    <property type="match status" value="1"/>
</dbReference>
<dbReference type="InterPro" id="IPR012319">
    <property type="entry name" value="FPG_cat"/>
</dbReference>
<dbReference type="AlphaFoldDB" id="A0A1F5KI47"/>
<dbReference type="InterPro" id="IPR015886">
    <property type="entry name" value="H2TH_FPG"/>
</dbReference>
<comment type="cofactor">
    <cofactor evidence="2">
        <name>Zn(2+)</name>
        <dbReference type="ChEBI" id="CHEBI:29105"/>
    </cofactor>
</comment>
<dbReference type="PROSITE" id="PS01242">
    <property type="entry name" value="ZF_FPG_1"/>
    <property type="match status" value="1"/>
</dbReference>
<keyword evidence="11" id="KW-0234">DNA repair</keyword>
<dbReference type="InterPro" id="IPR020629">
    <property type="entry name" value="FPG_Glyclase"/>
</dbReference>
<dbReference type="InterPro" id="IPR010663">
    <property type="entry name" value="Znf_FPG/IleRS"/>
</dbReference>
<keyword evidence="10" id="KW-0238">DNA-binding</keyword>
<comment type="similarity">
    <text evidence="3">Belongs to the FPG family.</text>
</comment>
<evidence type="ECO:0000256" key="14">
    <source>
        <dbReference type="ARBA" id="ARBA00023295"/>
    </source>
</evidence>
<evidence type="ECO:0000256" key="5">
    <source>
        <dbReference type="ARBA" id="ARBA00022723"/>
    </source>
</evidence>
<evidence type="ECO:0000313" key="19">
    <source>
        <dbReference type="EMBL" id="OGE40558.1"/>
    </source>
</evidence>
<dbReference type="SMART" id="SM01232">
    <property type="entry name" value="H2TH"/>
    <property type="match status" value="1"/>
</dbReference>
<dbReference type="PANTHER" id="PTHR22993">
    <property type="entry name" value="FORMAMIDOPYRIMIDINE-DNA GLYCOSYLASE"/>
    <property type="match status" value="1"/>
</dbReference>
<evidence type="ECO:0000256" key="4">
    <source>
        <dbReference type="ARBA" id="ARBA00011245"/>
    </source>
</evidence>
<keyword evidence="9" id="KW-0862">Zinc</keyword>
<dbReference type="Pfam" id="PF01149">
    <property type="entry name" value="Fapy_DNA_glyco"/>
    <property type="match status" value="1"/>
</dbReference>
<protein>
    <submittedName>
        <fullName evidence="19">Uncharacterized protein</fullName>
    </submittedName>
</protein>
<dbReference type="SUPFAM" id="SSF81624">
    <property type="entry name" value="N-terminal domain of MutM-like DNA repair proteins"/>
    <property type="match status" value="1"/>
</dbReference>
<evidence type="ECO:0000256" key="7">
    <source>
        <dbReference type="ARBA" id="ARBA00022771"/>
    </source>
</evidence>
<feature type="domain" description="Formamidopyrimidine-DNA glycosylase catalytic" evidence="18">
    <location>
        <begin position="2"/>
        <end position="152"/>
    </location>
</feature>
<dbReference type="Pfam" id="PF06831">
    <property type="entry name" value="H2TH"/>
    <property type="match status" value="1"/>
</dbReference>
<keyword evidence="14" id="KW-0326">Glycosidase</keyword>
<dbReference type="InterPro" id="IPR035937">
    <property type="entry name" value="FPG_N"/>
</dbReference>
<evidence type="ECO:0000259" key="17">
    <source>
        <dbReference type="PROSITE" id="PS51066"/>
    </source>
</evidence>
<evidence type="ECO:0000256" key="3">
    <source>
        <dbReference type="ARBA" id="ARBA00009409"/>
    </source>
</evidence>
<dbReference type="GO" id="GO:0140078">
    <property type="term" value="F:class I DNA-(apurinic or apyrimidinic site) endonuclease activity"/>
    <property type="evidence" value="ECO:0007669"/>
    <property type="project" value="UniProtKB-EC"/>
</dbReference>
<dbReference type="Gene3D" id="1.10.8.50">
    <property type="match status" value="1"/>
</dbReference>
<dbReference type="GO" id="GO:0034039">
    <property type="term" value="F:8-oxo-7,8-dihydroguanine DNA N-glycosylase activity"/>
    <property type="evidence" value="ECO:0007669"/>
    <property type="project" value="TreeGrafter"/>
</dbReference>
<evidence type="ECO:0000256" key="9">
    <source>
        <dbReference type="ARBA" id="ARBA00022833"/>
    </source>
</evidence>
<keyword evidence="13" id="KW-0511">Multifunctional enzyme</keyword>
<organism evidence="19 20">
    <name type="scientific">Candidatus Daviesbacteria bacterium RIFCSPHIGHO2_02_FULL_43_12</name>
    <dbReference type="NCBI Taxonomy" id="1797776"/>
    <lineage>
        <taxon>Bacteria</taxon>
        <taxon>Candidatus Daviesiibacteriota</taxon>
    </lineage>
</organism>
<dbReference type="Proteomes" id="UP000177328">
    <property type="component" value="Unassembled WGS sequence"/>
</dbReference>
<evidence type="ECO:0000256" key="16">
    <source>
        <dbReference type="PROSITE-ProRule" id="PRU00391"/>
    </source>
</evidence>
<reference evidence="19 20" key="1">
    <citation type="journal article" date="2016" name="Nat. Commun.">
        <title>Thousands of microbial genomes shed light on interconnected biogeochemical processes in an aquifer system.</title>
        <authorList>
            <person name="Anantharaman K."/>
            <person name="Brown C.T."/>
            <person name="Hug L.A."/>
            <person name="Sharon I."/>
            <person name="Castelle C.J."/>
            <person name="Probst A.J."/>
            <person name="Thomas B.C."/>
            <person name="Singh A."/>
            <person name="Wilkins M.J."/>
            <person name="Karaoz U."/>
            <person name="Brodie E.L."/>
            <person name="Williams K.H."/>
            <person name="Hubbard S.S."/>
            <person name="Banfield J.F."/>
        </authorList>
    </citation>
    <scope>NUCLEOTIDE SEQUENCE [LARGE SCALE GENOMIC DNA]</scope>
</reference>
<dbReference type="Gene3D" id="3.20.190.10">
    <property type="entry name" value="MutM-like, N-terminal"/>
    <property type="match status" value="1"/>
</dbReference>
<dbReference type="GO" id="GO:0003684">
    <property type="term" value="F:damaged DNA binding"/>
    <property type="evidence" value="ECO:0007669"/>
    <property type="project" value="InterPro"/>
</dbReference>
<dbReference type="GO" id="GO:0006284">
    <property type="term" value="P:base-excision repair"/>
    <property type="evidence" value="ECO:0007669"/>
    <property type="project" value="InterPro"/>
</dbReference>
<evidence type="ECO:0000256" key="13">
    <source>
        <dbReference type="ARBA" id="ARBA00023268"/>
    </source>
</evidence>
<keyword evidence="5" id="KW-0479">Metal-binding</keyword>
<evidence type="ECO:0000256" key="10">
    <source>
        <dbReference type="ARBA" id="ARBA00023125"/>
    </source>
</evidence>
<name>A0A1F5KI47_9BACT</name>
<comment type="subunit">
    <text evidence="4">Monomer.</text>
</comment>
<evidence type="ECO:0000256" key="15">
    <source>
        <dbReference type="ARBA" id="ARBA00044632"/>
    </source>
</evidence>